<reference evidence="1" key="1">
    <citation type="submission" date="2015-12" db="EMBL/GenBank/DDBJ databases">
        <title>Gene expression during late stages of embryo sac development: a critical building block for successful pollen-pistil interactions.</title>
        <authorList>
            <person name="Liu Y."/>
            <person name="Joly V."/>
            <person name="Sabar M."/>
            <person name="Matton D.P."/>
        </authorList>
    </citation>
    <scope>NUCLEOTIDE SEQUENCE</scope>
</reference>
<feature type="non-terminal residue" evidence="1">
    <location>
        <position position="1"/>
    </location>
</feature>
<accession>A0A0V0GLR5</accession>
<dbReference type="EMBL" id="GEDG01036500">
    <property type="protein sequence ID" value="JAP08665.1"/>
    <property type="molecule type" value="Transcribed_RNA"/>
</dbReference>
<protein>
    <submittedName>
        <fullName evidence="1">Putative ovule protein</fullName>
    </submittedName>
</protein>
<evidence type="ECO:0000313" key="1">
    <source>
        <dbReference type="EMBL" id="JAP08665.1"/>
    </source>
</evidence>
<organism evidence="1">
    <name type="scientific">Solanum chacoense</name>
    <name type="common">Chaco potato</name>
    <dbReference type="NCBI Taxonomy" id="4108"/>
    <lineage>
        <taxon>Eukaryota</taxon>
        <taxon>Viridiplantae</taxon>
        <taxon>Streptophyta</taxon>
        <taxon>Embryophyta</taxon>
        <taxon>Tracheophyta</taxon>
        <taxon>Spermatophyta</taxon>
        <taxon>Magnoliopsida</taxon>
        <taxon>eudicotyledons</taxon>
        <taxon>Gunneridae</taxon>
        <taxon>Pentapetalae</taxon>
        <taxon>asterids</taxon>
        <taxon>lamiids</taxon>
        <taxon>Solanales</taxon>
        <taxon>Solanaceae</taxon>
        <taxon>Solanoideae</taxon>
        <taxon>Solaneae</taxon>
        <taxon>Solanum</taxon>
    </lineage>
</organism>
<sequence length="66" mass="7712">IVYSIFIMTIKRSIRAPSTLFIGFLFFSRPVDKEAISSKAFKCTNIHLSINILENSRKNQCNFFFF</sequence>
<dbReference type="AlphaFoldDB" id="A0A0V0GLR5"/>
<proteinExistence type="predicted"/>
<name>A0A0V0GLR5_SOLCH</name>